<dbReference type="InterPro" id="IPR017850">
    <property type="entry name" value="Alkaline_phosphatase_core_sf"/>
</dbReference>
<dbReference type="InterPro" id="IPR050738">
    <property type="entry name" value="Sulfatase"/>
</dbReference>
<name>A0ABS2UPA3_9ACTN</name>
<evidence type="ECO:0000259" key="8">
    <source>
        <dbReference type="Pfam" id="PF00884"/>
    </source>
</evidence>
<evidence type="ECO:0000256" key="3">
    <source>
        <dbReference type="ARBA" id="ARBA00022723"/>
    </source>
</evidence>
<feature type="signal peptide" evidence="7">
    <location>
        <begin position="1"/>
        <end position="30"/>
    </location>
</feature>
<dbReference type="Gene3D" id="3.30.1120.10">
    <property type="match status" value="1"/>
</dbReference>
<keyword evidence="5" id="KW-0378">Hydrolase</keyword>
<sequence length="578" mass="61567">MPSRPTRRSRPFGLLALPAILTLTTLSAPAAATPGVDRAAGPRAPRPNIVYVLADDFGWTSTSSPLTNQGNGSDFYETPALERIAREGVAFDNAYTSVNCTPTRAALLTGLYAPRAENNIYLVGDLNRGGDDTLLKGPAQGRPDGATALPPEAVTFGERLQGAGYTTGYLGKFHVTRTAEAITAQHGFDENIGGQASGDPGAYHAKDGQFGPKIGPALDAFAGDYTRAYVDENIRPWSAGTDPAALDALVGTDKHVSDALADATIDFVDRNKQDPFLAFLSPYAVHTPVGDAQGRKDLLATYKAKTPGTSTSNPAYGALVEGLDQSVARVVRHLETTPDPRNPGHPLADNTVVVFTADNGGVENFTDNGPLRGQKGELREGGIRVPLIAWSGNPALVKGGRIDHTPVYAADHHATIASLAGAAPAARPVDGVSLKGLFAGDGAGLGRQAIFWHLPGYLIAGDRDQRPQSVIRSGRWKLVHSYEDRSWELYDLATDIGETRDLAGERPDQVQRLGRDLIRWLDEVDAPLATLREGREPLRFTVRGTTYADGRATVRTGETVVVRPGEEVPLVLRTPAGR</sequence>
<dbReference type="Proteomes" id="UP000664109">
    <property type="component" value="Unassembled WGS sequence"/>
</dbReference>
<keyword evidence="4 7" id="KW-0732">Signal</keyword>
<comment type="similarity">
    <text evidence="2">Belongs to the sulfatase family.</text>
</comment>
<gene>
    <name evidence="9" type="ORF">JE024_10790</name>
</gene>
<dbReference type="SUPFAM" id="SSF53649">
    <property type="entry name" value="Alkaline phosphatase-like"/>
    <property type="match status" value="1"/>
</dbReference>
<dbReference type="CDD" id="cd16144">
    <property type="entry name" value="ARS_like"/>
    <property type="match status" value="1"/>
</dbReference>
<evidence type="ECO:0000313" key="10">
    <source>
        <dbReference type="Proteomes" id="UP000664109"/>
    </source>
</evidence>
<evidence type="ECO:0000256" key="4">
    <source>
        <dbReference type="ARBA" id="ARBA00022729"/>
    </source>
</evidence>
<dbReference type="Gene3D" id="3.40.720.10">
    <property type="entry name" value="Alkaline Phosphatase, subunit A"/>
    <property type="match status" value="1"/>
</dbReference>
<protein>
    <submittedName>
        <fullName evidence="9">Sulfatase</fullName>
    </submittedName>
</protein>
<dbReference type="PANTHER" id="PTHR42693:SF42">
    <property type="entry name" value="ARYLSULFATASE G"/>
    <property type="match status" value="1"/>
</dbReference>
<evidence type="ECO:0000256" key="1">
    <source>
        <dbReference type="ARBA" id="ARBA00001913"/>
    </source>
</evidence>
<proteinExistence type="inferred from homology"/>
<keyword evidence="3" id="KW-0479">Metal-binding</keyword>
<accession>A0ABS2UPA3</accession>
<evidence type="ECO:0000256" key="6">
    <source>
        <dbReference type="ARBA" id="ARBA00022837"/>
    </source>
</evidence>
<feature type="domain" description="Sulfatase N-terminal" evidence="8">
    <location>
        <begin position="47"/>
        <end position="422"/>
    </location>
</feature>
<evidence type="ECO:0000256" key="2">
    <source>
        <dbReference type="ARBA" id="ARBA00008779"/>
    </source>
</evidence>
<organism evidence="9 10">
    <name type="scientific">Streptomyces zhihengii</name>
    <dbReference type="NCBI Taxonomy" id="1818004"/>
    <lineage>
        <taxon>Bacteria</taxon>
        <taxon>Bacillati</taxon>
        <taxon>Actinomycetota</taxon>
        <taxon>Actinomycetes</taxon>
        <taxon>Kitasatosporales</taxon>
        <taxon>Streptomycetaceae</taxon>
        <taxon>Streptomyces</taxon>
    </lineage>
</organism>
<feature type="chain" id="PRO_5047329289" evidence="7">
    <location>
        <begin position="31"/>
        <end position="578"/>
    </location>
</feature>
<evidence type="ECO:0000313" key="9">
    <source>
        <dbReference type="EMBL" id="MBM9619204.1"/>
    </source>
</evidence>
<dbReference type="InterPro" id="IPR000917">
    <property type="entry name" value="Sulfatase_N"/>
</dbReference>
<comment type="cofactor">
    <cofactor evidence="1">
        <name>Ca(2+)</name>
        <dbReference type="ChEBI" id="CHEBI:29108"/>
    </cofactor>
</comment>
<reference evidence="9 10" key="1">
    <citation type="journal article" date="2016" name="Arch. Microbiol.">
        <title>Streptomyces zhihengii sp. nov., isolated from rhizospheric soil of Psammosilene tunicoides.</title>
        <authorList>
            <person name="Huang M.J."/>
            <person name="Fei J.J."/>
            <person name="Salam N."/>
            <person name="Kim C.J."/>
            <person name="Hozzein W.N."/>
            <person name="Xiao M."/>
            <person name="Huang H.Q."/>
            <person name="Li W.J."/>
        </authorList>
    </citation>
    <scope>NUCLEOTIDE SEQUENCE [LARGE SCALE GENOMIC DNA]</scope>
    <source>
        <strain evidence="9 10">YIM T102</strain>
    </source>
</reference>
<dbReference type="EMBL" id="JAFEJA010000001">
    <property type="protein sequence ID" value="MBM9619204.1"/>
    <property type="molecule type" value="Genomic_DNA"/>
</dbReference>
<keyword evidence="6" id="KW-0106">Calcium</keyword>
<dbReference type="PANTHER" id="PTHR42693">
    <property type="entry name" value="ARYLSULFATASE FAMILY MEMBER"/>
    <property type="match status" value="1"/>
</dbReference>
<comment type="caution">
    <text evidence="9">The sequence shown here is derived from an EMBL/GenBank/DDBJ whole genome shotgun (WGS) entry which is preliminary data.</text>
</comment>
<evidence type="ECO:0000256" key="5">
    <source>
        <dbReference type="ARBA" id="ARBA00022801"/>
    </source>
</evidence>
<dbReference type="Pfam" id="PF00884">
    <property type="entry name" value="Sulfatase"/>
    <property type="match status" value="1"/>
</dbReference>
<keyword evidence="10" id="KW-1185">Reference proteome</keyword>
<evidence type="ECO:0000256" key="7">
    <source>
        <dbReference type="SAM" id="SignalP"/>
    </source>
</evidence>
<dbReference type="RefSeq" id="WP_205373374.1">
    <property type="nucleotide sequence ID" value="NZ_JAFEJA010000001.1"/>
</dbReference>